<keyword evidence="3" id="KW-1185">Reference proteome</keyword>
<dbReference type="Proteomes" id="UP000245021">
    <property type="component" value="Unassembled WGS sequence"/>
</dbReference>
<organism evidence="2 3">
    <name type="scientific">Lactococcus termiticola</name>
    <dbReference type="NCBI Taxonomy" id="2169526"/>
    <lineage>
        <taxon>Bacteria</taxon>
        <taxon>Bacillati</taxon>
        <taxon>Bacillota</taxon>
        <taxon>Bacilli</taxon>
        <taxon>Lactobacillales</taxon>
        <taxon>Streptococcaceae</taxon>
        <taxon>Lactococcus</taxon>
    </lineage>
</organism>
<gene>
    <name evidence="2" type="ORF">NtB2_00456</name>
</gene>
<proteinExistence type="predicted"/>
<reference evidence="2 3" key="1">
    <citation type="journal article" date="2018" name="Genome Announc.">
        <title>Draft Genome Sequence of Lactococcus sp. Strain NtB2 (JCM 32569), Isolated from the Gut of the Higher Termite Nasutitermes takasagoensis.</title>
        <authorList>
            <person name="Noda S."/>
            <person name="Aihara C."/>
            <person name="Yuki M."/>
            <person name="Ohkuma M."/>
        </authorList>
    </citation>
    <scope>NUCLEOTIDE SEQUENCE [LARGE SCALE GENOMIC DNA]</scope>
    <source>
        <strain evidence="2 3">NtB2</strain>
    </source>
</reference>
<evidence type="ECO:0000256" key="1">
    <source>
        <dbReference type="SAM" id="MobiDB-lite"/>
    </source>
</evidence>
<evidence type="ECO:0000313" key="2">
    <source>
        <dbReference type="EMBL" id="GBG96345.1"/>
    </source>
</evidence>
<accession>A0A2R5HG89</accession>
<name>A0A2R5HG89_9LACT</name>
<protein>
    <submittedName>
        <fullName evidence="2">Uncharacterized protein</fullName>
    </submittedName>
</protein>
<dbReference type="AlphaFoldDB" id="A0A2R5HG89"/>
<evidence type="ECO:0000313" key="3">
    <source>
        <dbReference type="Proteomes" id="UP000245021"/>
    </source>
</evidence>
<feature type="region of interest" description="Disordered" evidence="1">
    <location>
        <begin position="78"/>
        <end position="106"/>
    </location>
</feature>
<dbReference type="EMBL" id="BFFO01000002">
    <property type="protein sequence ID" value="GBG96345.1"/>
    <property type="molecule type" value="Genomic_DNA"/>
</dbReference>
<sequence length="106" mass="11734">MEFESELEVESEADSLELASFERLSLSDLEADVDSEMEFEILLLSEFEAESLGSLDWLSLDELEADSLILSDVDSLELSDQPGQLDSERQNDPMGALESLDTSAIL</sequence>
<comment type="caution">
    <text evidence="2">The sequence shown here is derived from an EMBL/GenBank/DDBJ whole genome shotgun (WGS) entry which is preliminary data.</text>
</comment>